<dbReference type="InterPro" id="IPR020846">
    <property type="entry name" value="MFS_dom"/>
</dbReference>
<dbReference type="AlphaFoldDB" id="A0A1G2THH5"/>
<dbReference type="GO" id="GO:0005886">
    <property type="term" value="C:plasma membrane"/>
    <property type="evidence" value="ECO:0007669"/>
    <property type="project" value="UniProtKB-SubCell"/>
</dbReference>
<evidence type="ECO:0000256" key="5">
    <source>
        <dbReference type="ARBA" id="ARBA00022989"/>
    </source>
</evidence>
<keyword evidence="5 7" id="KW-1133">Transmembrane helix</keyword>
<gene>
    <name evidence="9" type="ORF">A3C70_01985</name>
</gene>
<dbReference type="PROSITE" id="PS50850">
    <property type="entry name" value="MFS"/>
    <property type="match status" value="1"/>
</dbReference>
<feature type="transmembrane region" description="Helical" evidence="7">
    <location>
        <begin position="91"/>
        <end position="114"/>
    </location>
</feature>
<name>A0A1G2THH5_9BACT</name>
<evidence type="ECO:0000259" key="8">
    <source>
        <dbReference type="PROSITE" id="PS50850"/>
    </source>
</evidence>
<comment type="subcellular location">
    <subcellularLocation>
        <location evidence="1">Cell membrane</location>
        <topology evidence="1">Multi-pass membrane protein</topology>
    </subcellularLocation>
</comment>
<dbReference type="Pfam" id="PF07690">
    <property type="entry name" value="MFS_1"/>
    <property type="match status" value="1"/>
</dbReference>
<feature type="transmembrane region" description="Helical" evidence="7">
    <location>
        <begin position="271"/>
        <end position="288"/>
    </location>
</feature>
<feature type="transmembrane region" description="Helical" evidence="7">
    <location>
        <begin position="360"/>
        <end position="378"/>
    </location>
</feature>
<organism evidence="9 10">
    <name type="scientific">Candidatus Zambryskibacteria bacterium RIFCSPHIGHO2_02_FULL_43_14</name>
    <dbReference type="NCBI Taxonomy" id="1802748"/>
    <lineage>
        <taxon>Bacteria</taxon>
        <taxon>Candidatus Zambryskiibacteriota</taxon>
    </lineage>
</organism>
<keyword evidence="6 7" id="KW-0472">Membrane</keyword>
<evidence type="ECO:0000256" key="2">
    <source>
        <dbReference type="ARBA" id="ARBA00022448"/>
    </source>
</evidence>
<dbReference type="Gene3D" id="1.20.1250.20">
    <property type="entry name" value="MFS general substrate transporter like domains"/>
    <property type="match status" value="2"/>
</dbReference>
<evidence type="ECO:0000256" key="7">
    <source>
        <dbReference type="SAM" id="Phobius"/>
    </source>
</evidence>
<dbReference type="GO" id="GO:0022857">
    <property type="term" value="F:transmembrane transporter activity"/>
    <property type="evidence" value="ECO:0007669"/>
    <property type="project" value="InterPro"/>
</dbReference>
<keyword evidence="3" id="KW-1003">Cell membrane</keyword>
<dbReference type="Proteomes" id="UP000178175">
    <property type="component" value="Unassembled WGS sequence"/>
</dbReference>
<feature type="transmembrane region" description="Helical" evidence="7">
    <location>
        <begin position="239"/>
        <end position="259"/>
    </location>
</feature>
<feature type="transmembrane region" description="Helical" evidence="7">
    <location>
        <begin position="68"/>
        <end position="85"/>
    </location>
</feature>
<evidence type="ECO:0000313" key="9">
    <source>
        <dbReference type="EMBL" id="OHA96652.1"/>
    </source>
</evidence>
<dbReference type="InterPro" id="IPR036259">
    <property type="entry name" value="MFS_trans_sf"/>
</dbReference>
<evidence type="ECO:0000313" key="10">
    <source>
        <dbReference type="Proteomes" id="UP000178175"/>
    </source>
</evidence>
<feature type="transmembrane region" description="Helical" evidence="7">
    <location>
        <begin position="126"/>
        <end position="150"/>
    </location>
</feature>
<evidence type="ECO:0000256" key="6">
    <source>
        <dbReference type="ARBA" id="ARBA00023136"/>
    </source>
</evidence>
<feature type="transmembrane region" description="Helical" evidence="7">
    <location>
        <begin position="5"/>
        <end position="25"/>
    </location>
</feature>
<dbReference type="SUPFAM" id="SSF103473">
    <property type="entry name" value="MFS general substrate transporter"/>
    <property type="match status" value="1"/>
</dbReference>
<feature type="transmembrane region" description="Helical" evidence="7">
    <location>
        <begin position="156"/>
        <end position="176"/>
    </location>
</feature>
<proteinExistence type="predicted"/>
<dbReference type="PANTHER" id="PTHR23517">
    <property type="entry name" value="RESISTANCE PROTEIN MDTM, PUTATIVE-RELATED-RELATED"/>
    <property type="match status" value="1"/>
</dbReference>
<dbReference type="InterPro" id="IPR050171">
    <property type="entry name" value="MFS_Transporters"/>
</dbReference>
<comment type="caution">
    <text evidence="9">The sequence shown here is derived from an EMBL/GenBank/DDBJ whole genome shotgun (WGS) entry which is preliminary data.</text>
</comment>
<protein>
    <recommendedName>
        <fullName evidence="8">Major facilitator superfamily (MFS) profile domain-containing protein</fullName>
    </recommendedName>
</protein>
<evidence type="ECO:0000256" key="1">
    <source>
        <dbReference type="ARBA" id="ARBA00004651"/>
    </source>
</evidence>
<dbReference type="InterPro" id="IPR011701">
    <property type="entry name" value="MFS"/>
</dbReference>
<feature type="domain" description="Major facilitator superfamily (MFS) profile" evidence="8">
    <location>
        <begin position="1"/>
        <end position="180"/>
    </location>
</feature>
<keyword evidence="4 7" id="KW-0812">Transmembrane</keyword>
<keyword evidence="2" id="KW-0813">Transport</keyword>
<sequence>MIRFAIVLIITFFVSLHWGAILYVNSSLLSNFFTPDIISIFFLLGGVGNVILFLLAPKLIERLGKHRLLLSFLILAAVSTLNLAWATTEALVAISFIIYASTIYMIFYCFDIFLEELSTDTKTGEIRGIYIATIHLGLILGLFMLTVLAIADVLKYVYIAATVLLVPPILFTIFSLKTSSPTWHGLHRHHALLPFGLWWRTRSIRRATLARFSLEFFYTFMTIYAPLYLHSVLGFEWNVIGTMFIVMLLPFIFFQWPVGKLADHFIGEKELMIIGFLLMIVSLLFMPYLEAVVIVWTLALLLSRVGASLVEITTDSYFFKHISAYDIRLLSIFRLTRPASIVLGTAVGAISLNIFSFEKIFFVLALVVFFGLKESLLIKDTL</sequence>
<reference evidence="9 10" key="1">
    <citation type="journal article" date="2016" name="Nat. Commun.">
        <title>Thousands of microbial genomes shed light on interconnected biogeochemical processes in an aquifer system.</title>
        <authorList>
            <person name="Anantharaman K."/>
            <person name="Brown C.T."/>
            <person name="Hug L.A."/>
            <person name="Sharon I."/>
            <person name="Castelle C.J."/>
            <person name="Probst A.J."/>
            <person name="Thomas B.C."/>
            <person name="Singh A."/>
            <person name="Wilkins M.J."/>
            <person name="Karaoz U."/>
            <person name="Brodie E.L."/>
            <person name="Williams K.H."/>
            <person name="Hubbard S.S."/>
            <person name="Banfield J.F."/>
        </authorList>
    </citation>
    <scope>NUCLEOTIDE SEQUENCE [LARGE SCALE GENOMIC DNA]</scope>
</reference>
<evidence type="ECO:0000256" key="4">
    <source>
        <dbReference type="ARBA" id="ARBA00022692"/>
    </source>
</evidence>
<dbReference type="EMBL" id="MHVR01000005">
    <property type="protein sequence ID" value="OHA96652.1"/>
    <property type="molecule type" value="Genomic_DNA"/>
</dbReference>
<feature type="transmembrane region" description="Helical" evidence="7">
    <location>
        <begin position="209"/>
        <end position="227"/>
    </location>
</feature>
<feature type="transmembrane region" description="Helical" evidence="7">
    <location>
        <begin position="37"/>
        <end position="56"/>
    </location>
</feature>
<evidence type="ECO:0000256" key="3">
    <source>
        <dbReference type="ARBA" id="ARBA00022475"/>
    </source>
</evidence>
<accession>A0A1G2THH5</accession>